<keyword evidence="3" id="KW-1185">Reference proteome</keyword>
<evidence type="ECO:0000313" key="2">
    <source>
        <dbReference type="EMBL" id="ABO97549.1"/>
    </source>
</evidence>
<name>A4S0V9_OSTLU</name>
<gene>
    <name evidence="2" type="ORF">OSTLU_93096</name>
</gene>
<dbReference type="Proteomes" id="UP000001568">
    <property type="component" value="Chromosome 8"/>
</dbReference>
<dbReference type="KEGG" id="olu:OSTLU_93096"/>
<feature type="compositionally biased region" description="Basic and acidic residues" evidence="1">
    <location>
        <begin position="35"/>
        <end position="48"/>
    </location>
</feature>
<feature type="region of interest" description="Disordered" evidence="1">
    <location>
        <begin position="240"/>
        <end position="306"/>
    </location>
</feature>
<evidence type="ECO:0000313" key="3">
    <source>
        <dbReference type="Proteomes" id="UP000001568"/>
    </source>
</evidence>
<feature type="region of interest" description="Disordered" evidence="1">
    <location>
        <begin position="1"/>
        <end position="80"/>
    </location>
</feature>
<dbReference type="EMBL" id="CP000588">
    <property type="protein sequence ID" value="ABO97549.1"/>
    <property type="molecule type" value="Genomic_DNA"/>
</dbReference>
<proteinExistence type="predicted"/>
<protein>
    <submittedName>
        <fullName evidence="2">Uncharacterized protein</fullName>
    </submittedName>
</protein>
<dbReference type="OMA" id="KDAVHAN"/>
<dbReference type="GeneID" id="5003423"/>
<reference evidence="2 3" key="1">
    <citation type="journal article" date="2007" name="Proc. Natl. Acad. Sci. U.S.A.">
        <title>The tiny eukaryote Ostreococcus provides genomic insights into the paradox of plankton speciation.</title>
        <authorList>
            <person name="Palenik B."/>
            <person name="Grimwood J."/>
            <person name="Aerts A."/>
            <person name="Rouze P."/>
            <person name="Salamov A."/>
            <person name="Putnam N."/>
            <person name="Dupont C."/>
            <person name="Jorgensen R."/>
            <person name="Derelle E."/>
            <person name="Rombauts S."/>
            <person name="Zhou K."/>
            <person name="Otillar R."/>
            <person name="Merchant S.S."/>
            <person name="Podell S."/>
            <person name="Gaasterland T."/>
            <person name="Napoli C."/>
            <person name="Gendler K."/>
            <person name="Manuell A."/>
            <person name="Tai V."/>
            <person name="Vallon O."/>
            <person name="Piganeau G."/>
            <person name="Jancek S."/>
            <person name="Heijde M."/>
            <person name="Jabbari K."/>
            <person name="Bowler C."/>
            <person name="Lohr M."/>
            <person name="Robbens S."/>
            <person name="Werner G."/>
            <person name="Dubchak I."/>
            <person name="Pazour G.J."/>
            <person name="Ren Q."/>
            <person name="Paulsen I."/>
            <person name="Delwiche C."/>
            <person name="Schmutz J."/>
            <person name="Rokhsar D."/>
            <person name="Van de Peer Y."/>
            <person name="Moreau H."/>
            <person name="Grigoriev I.V."/>
        </authorList>
    </citation>
    <scope>NUCLEOTIDE SEQUENCE [LARGE SCALE GENOMIC DNA]</scope>
    <source>
        <strain evidence="2 3">CCE9901</strain>
    </source>
</reference>
<feature type="compositionally biased region" description="Low complexity" evidence="1">
    <location>
        <begin position="294"/>
        <end position="305"/>
    </location>
</feature>
<sequence>MTRATILSATDDDDGGATASATATTRDDDDDDDRVSDADDRASRATEEAREDDDDEDANRLGRAREDDEGASSVVDANDDARARALADALSAERATRQGLEAAMESREVAHATERETLEARARDAEAGRVAAEAEASHLRGEIARGETVIRQEESVIRLRLEAEHEVRVGRLATELDRVRGELEARSSELRDARANDAKTFDALNRVREELLGRLKSETQKLLGTIDCVCDAMDSASKSLHRDGVAATPRISQSVPSRRERTLVVDTKQSRGHGAVGTPEPGTPMSSQSRHRAVASSSVAQQNAQRRLHLSAQSDRLRKPIASQKGLVGYANIYQH</sequence>
<accession>A4S0V9</accession>
<evidence type="ECO:0000256" key="1">
    <source>
        <dbReference type="SAM" id="MobiDB-lite"/>
    </source>
</evidence>
<dbReference type="Gramene" id="ABO97549">
    <property type="protein sequence ID" value="ABO97549"/>
    <property type="gene ID" value="OSTLU_93096"/>
</dbReference>
<dbReference type="AlphaFoldDB" id="A4S0V9"/>
<dbReference type="HOGENOM" id="CLU_827399_0_0_1"/>
<organism evidence="2 3">
    <name type="scientific">Ostreococcus lucimarinus (strain CCE9901)</name>
    <dbReference type="NCBI Taxonomy" id="436017"/>
    <lineage>
        <taxon>Eukaryota</taxon>
        <taxon>Viridiplantae</taxon>
        <taxon>Chlorophyta</taxon>
        <taxon>Mamiellophyceae</taxon>
        <taxon>Mamiellales</taxon>
        <taxon>Bathycoccaceae</taxon>
        <taxon>Ostreococcus</taxon>
    </lineage>
</organism>
<dbReference type="RefSeq" id="XP_001419256.1">
    <property type="nucleotide sequence ID" value="XM_001419219.1"/>
</dbReference>
<dbReference type="OrthoDB" id="568363at2759"/>